<evidence type="ECO:0008006" key="4">
    <source>
        <dbReference type="Google" id="ProtNLM"/>
    </source>
</evidence>
<gene>
    <name evidence="2" type="ORF">ATI61_106193</name>
</gene>
<dbReference type="EMBL" id="QUMU01000006">
    <property type="protein sequence ID" value="REG30724.1"/>
    <property type="molecule type" value="Genomic_DNA"/>
</dbReference>
<protein>
    <recommendedName>
        <fullName evidence="4">Lipoprotein</fullName>
    </recommendedName>
</protein>
<sequence>MAVPDALAWMPSLLLLVMLTGCVTTTLPASYEDQTASRQVPASPPGESPVQFPVTERPRAPVRPGSWARASAGAAARLLDIPAAILAMLLWPSELEGERFSLDWTNTLNPVTLVPWSSQEEYDRFWQLPQQQREQLIQASRKVMGDSKSSAADPGSRSASPAVPRRYPNQTCDDAVLEHLQAEKNRICNAMPGANCSPSGTSAKRLARIPCSQVQLRIQAVRNCIHIRQFIQDECFGGMPDAAHTRALDEFRTGLSHCLALEARNCAPGHPMAEL</sequence>
<comment type="caution">
    <text evidence="2">The sequence shown here is derived from an EMBL/GenBank/DDBJ whole genome shotgun (WGS) entry which is preliminary data.</text>
</comment>
<keyword evidence="3" id="KW-1185">Reference proteome</keyword>
<dbReference type="Proteomes" id="UP000256345">
    <property type="component" value="Unassembled WGS sequence"/>
</dbReference>
<feature type="region of interest" description="Disordered" evidence="1">
    <location>
        <begin position="139"/>
        <end position="168"/>
    </location>
</feature>
<name>A0ABX9K019_9BACT</name>
<reference evidence="2 3" key="1">
    <citation type="submission" date="2018-08" db="EMBL/GenBank/DDBJ databases">
        <title>Genomic Encyclopedia of Archaeal and Bacterial Type Strains, Phase II (KMG-II): from individual species to whole genera.</title>
        <authorList>
            <person name="Goeker M."/>
        </authorList>
    </citation>
    <scope>NUCLEOTIDE SEQUENCE [LARGE SCALE GENOMIC DNA]</scope>
    <source>
        <strain evidence="2 3">DSM 2261</strain>
    </source>
</reference>
<evidence type="ECO:0000256" key="1">
    <source>
        <dbReference type="SAM" id="MobiDB-lite"/>
    </source>
</evidence>
<evidence type="ECO:0000313" key="2">
    <source>
        <dbReference type="EMBL" id="REG30724.1"/>
    </source>
</evidence>
<feature type="region of interest" description="Disordered" evidence="1">
    <location>
        <begin position="34"/>
        <end position="65"/>
    </location>
</feature>
<dbReference type="RefSeq" id="WP_047854069.1">
    <property type="nucleotide sequence ID" value="NZ_CP011509.1"/>
</dbReference>
<evidence type="ECO:0000313" key="3">
    <source>
        <dbReference type="Proteomes" id="UP000256345"/>
    </source>
</evidence>
<accession>A0ABX9K019</accession>
<organism evidence="2 3">
    <name type="scientific">Archangium gephyra</name>
    <dbReference type="NCBI Taxonomy" id="48"/>
    <lineage>
        <taxon>Bacteria</taxon>
        <taxon>Pseudomonadati</taxon>
        <taxon>Myxococcota</taxon>
        <taxon>Myxococcia</taxon>
        <taxon>Myxococcales</taxon>
        <taxon>Cystobacterineae</taxon>
        <taxon>Archangiaceae</taxon>
        <taxon>Archangium</taxon>
    </lineage>
</organism>
<proteinExistence type="predicted"/>